<evidence type="ECO:0000313" key="1">
    <source>
        <dbReference type="EMBL" id="RVT56538.1"/>
    </source>
</evidence>
<evidence type="ECO:0000313" key="2">
    <source>
        <dbReference type="Proteomes" id="UP000288024"/>
    </source>
</evidence>
<name>A0A437K382_9BACI</name>
<proteinExistence type="predicted"/>
<sequence length="152" mass="18074">MASPITILKNEEQLYKASNIQDAARFMANHLNISKLKLYDPIERGYVYNIPYYVEEDEYVFFAPEAVAAKRRVEMEERGHKNARRVWLIPANPNDYDLELAFQRYDTIDWRRSYNYENGDLLFIYVSGHIKQVRYKAEVVQGYIDLSDNTYK</sequence>
<gene>
    <name evidence="1" type="ORF">EM808_27255</name>
</gene>
<dbReference type="RefSeq" id="WP_127742814.1">
    <property type="nucleotide sequence ID" value="NZ_RZTZ01000026.1"/>
</dbReference>
<dbReference type="AlphaFoldDB" id="A0A437K382"/>
<comment type="caution">
    <text evidence="1">The sequence shown here is derived from an EMBL/GenBank/DDBJ whole genome shotgun (WGS) entry which is preliminary data.</text>
</comment>
<protein>
    <submittedName>
        <fullName evidence="1">Uncharacterized protein</fullName>
    </submittedName>
</protein>
<dbReference type="SUPFAM" id="SSF88697">
    <property type="entry name" value="PUA domain-like"/>
    <property type="match status" value="1"/>
</dbReference>
<dbReference type="EMBL" id="RZTZ01000026">
    <property type="protein sequence ID" value="RVT56538.1"/>
    <property type="molecule type" value="Genomic_DNA"/>
</dbReference>
<accession>A0A437K382</accession>
<dbReference type="Proteomes" id="UP000288024">
    <property type="component" value="Unassembled WGS sequence"/>
</dbReference>
<organism evidence="1 2">
    <name type="scientific">Niallia taxi</name>
    <dbReference type="NCBI Taxonomy" id="2499688"/>
    <lineage>
        <taxon>Bacteria</taxon>
        <taxon>Bacillati</taxon>
        <taxon>Bacillota</taxon>
        <taxon>Bacilli</taxon>
        <taxon>Bacillales</taxon>
        <taxon>Bacillaceae</taxon>
        <taxon>Niallia</taxon>
    </lineage>
</organism>
<reference evidence="1 2" key="1">
    <citation type="submission" date="2019-01" db="EMBL/GenBank/DDBJ databases">
        <title>Bacillus sp. M5HDSG1-1, whole genome shotgun sequence.</title>
        <authorList>
            <person name="Tuo L."/>
        </authorList>
    </citation>
    <scope>NUCLEOTIDE SEQUENCE [LARGE SCALE GENOMIC DNA]</scope>
    <source>
        <strain evidence="1 2">M5HDSG1-1</strain>
    </source>
</reference>
<dbReference type="InterPro" id="IPR015947">
    <property type="entry name" value="PUA-like_sf"/>
</dbReference>
<keyword evidence="2" id="KW-1185">Reference proteome</keyword>